<evidence type="ECO:0000313" key="2">
    <source>
        <dbReference type="Proteomes" id="UP000037977"/>
    </source>
</evidence>
<gene>
    <name evidence="1" type="ORF">ADM90_14285</name>
</gene>
<name>A0A0N0UWI8_9BACI</name>
<dbReference type="STRING" id="33935.ADM90_14285"/>
<evidence type="ECO:0000313" key="1">
    <source>
        <dbReference type="EMBL" id="KOY81565.1"/>
    </source>
</evidence>
<dbReference type="EMBL" id="LGCI01000009">
    <property type="protein sequence ID" value="KOY81565.1"/>
    <property type="molecule type" value="Genomic_DNA"/>
</dbReference>
<sequence length="80" mass="8825">MNIQELEVPVGITQPLPAGQVRYSQSSYVGEASTDIVIEGSVEDVLKVLEATKRKKKTDPNVVADVIKVIEKMLEEELDI</sequence>
<protein>
    <submittedName>
        <fullName evidence="1">Uncharacterized protein</fullName>
    </submittedName>
</protein>
<keyword evidence="2" id="KW-1185">Reference proteome</keyword>
<accession>A0A0N0UWI8</accession>
<proteinExistence type="predicted"/>
<dbReference type="RefSeq" id="WP_053995631.1">
    <property type="nucleotide sequence ID" value="NZ_CP065643.1"/>
</dbReference>
<dbReference type="Proteomes" id="UP000037977">
    <property type="component" value="Unassembled WGS sequence"/>
</dbReference>
<comment type="caution">
    <text evidence="1">The sequence shown here is derived from an EMBL/GenBank/DDBJ whole genome shotgun (WGS) entry which is preliminary data.</text>
</comment>
<dbReference type="PATRIC" id="fig|33935.3.peg.4875"/>
<organism evidence="1 2">
    <name type="scientific">Lysinibacillus macroides</name>
    <dbReference type="NCBI Taxonomy" id="33935"/>
    <lineage>
        <taxon>Bacteria</taxon>
        <taxon>Bacillati</taxon>
        <taxon>Bacillota</taxon>
        <taxon>Bacilli</taxon>
        <taxon>Bacillales</taxon>
        <taxon>Bacillaceae</taxon>
        <taxon>Lysinibacillus</taxon>
    </lineage>
</organism>
<dbReference type="AlphaFoldDB" id="A0A0N0UWI8"/>
<reference evidence="1 2" key="1">
    <citation type="submission" date="2015-07" db="EMBL/GenBank/DDBJ databases">
        <title>Genome sequencing project for genomic taxonomy and phylogenomics of Bacillus-like bacteria.</title>
        <authorList>
            <person name="Liu B."/>
            <person name="Wang J."/>
            <person name="Zhu Y."/>
            <person name="Liu G."/>
            <person name="Chen Q."/>
            <person name="Chen Z."/>
            <person name="Che J."/>
            <person name="Ge C."/>
            <person name="Shi H."/>
            <person name="Pan Z."/>
            <person name="Liu X."/>
        </authorList>
    </citation>
    <scope>NUCLEOTIDE SEQUENCE [LARGE SCALE GENOMIC DNA]</scope>
    <source>
        <strain evidence="1 2">DSM 54</strain>
    </source>
</reference>